<accession>A0ABS0EFH3</accession>
<sequence length="47" mass="5638">MEYKVIREHDVNELQDKINDLAADNWQVKGNLVVYDDYLTVMLERKI</sequence>
<dbReference type="RefSeq" id="WP_195869564.1">
    <property type="nucleotide sequence ID" value="NZ_JADOET010000001.1"/>
</dbReference>
<name>A0ABS0EFH3_9FLAO</name>
<proteinExistence type="predicted"/>
<evidence type="ECO:0000313" key="2">
    <source>
        <dbReference type="Proteomes" id="UP000611215"/>
    </source>
</evidence>
<evidence type="ECO:0000313" key="1">
    <source>
        <dbReference type="EMBL" id="MBF8148272.1"/>
    </source>
</evidence>
<dbReference type="EMBL" id="JADOET010000001">
    <property type="protein sequence ID" value="MBF8148272.1"/>
    <property type="molecule type" value="Genomic_DNA"/>
</dbReference>
<comment type="caution">
    <text evidence="1">The sequence shown here is derived from an EMBL/GenBank/DDBJ whole genome shotgun (WGS) entry which is preliminary data.</text>
</comment>
<keyword evidence="2" id="KW-1185">Reference proteome</keyword>
<gene>
    <name evidence="1" type="ORF">ITJ86_00085</name>
</gene>
<evidence type="ECO:0008006" key="3">
    <source>
        <dbReference type="Google" id="ProtNLM"/>
    </source>
</evidence>
<dbReference type="Proteomes" id="UP000611215">
    <property type="component" value="Unassembled WGS sequence"/>
</dbReference>
<organism evidence="1 2">
    <name type="scientific">Winogradskyella marina</name>
    <dbReference type="NCBI Taxonomy" id="2785530"/>
    <lineage>
        <taxon>Bacteria</taxon>
        <taxon>Pseudomonadati</taxon>
        <taxon>Bacteroidota</taxon>
        <taxon>Flavobacteriia</taxon>
        <taxon>Flavobacteriales</taxon>
        <taxon>Flavobacteriaceae</taxon>
        <taxon>Winogradskyella</taxon>
    </lineage>
</organism>
<reference evidence="1 2" key="1">
    <citation type="submission" date="2020-11" db="EMBL/GenBank/DDBJ databases">
        <title>Winogradskyella marina sp. nov., isolated from marine sediment.</title>
        <authorList>
            <person name="Bo J."/>
            <person name="Wang S."/>
            <person name="Song X."/>
            <person name="Du Z."/>
        </authorList>
    </citation>
    <scope>NUCLEOTIDE SEQUENCE [LARGE SCALE GENOMIC DNA]</scope>
    <source>
        <strain evidence="1 2">F6397</strain>
    </source>
</reference>
<protein>
    <recommendedName>
        <fullName evidence="3">DUF1737 domain-containing protein</fullName>
    </recommendedName>
</protein>